<keyword evidence="4" id="KW-1185">Reference proteome</keyword>
<evidence type="ECO:0000313" key="4">
    <source>
        <dbReference type="Proteomes" id="UP000813444"/>
    </source>
</evidence>
<organism evidence="3 4">
    <name type="scientific">Stachybotrys elegans</name>
    <dbReference type="NCBI Taxonomy" id="80388"/>
    <lineage>
        <taxon>Eukaryota</taxon>
        <taxon>Fungi</taxon>
        <taxon>Dikarya</taxon>
        <taxon>Ascomycota</taxon>
        <taxon>Pezizomycotina</taxon>
        <taxon>Sordariomycetes</taxon>
        <taxon>Hypocreomycetidae</taxon>
        <taxon>Hypocreales</taxon>
        <taxon>Stachybotryaceae</taxon>
        <taxon>Stachybotrys</taxon>
    </lineage>
</organism>
<dbReference type="SUPFAM" id="SSF53474">
    <property type="entry name" value="alpha/beta-Hydrolases"/>
    <property type="match status" value="1"/>
</dbReference>
<dbReference type="InterPro" id="IPR050266">
    <property type="entry name" value="AB_hydrolase_sf"/>
</dbReference>
<dbReference type="InterPro" id="IPR000073">
    <property type="entry name" value="AB_hydrolase_1"/>
</dbReference>
<gene>
    <name evidence="3" type="ORF">B0I35DRAFT_448746</name>
</gene>
<dbReference type="Gene3D" id="3.40.50.1820">
    <property type="entry name" value="alpha/beta hydrolase"/>
    <property type="match status" value="1"/>
</dbReference>
<dbReference type="Pfam" id="PF12697">
    <property type="entry name" value="Abhydrolase_6"/>
    <property type="match status" value="1"/>
</dbReference>
<evidence type="ECO:0000259" key="2">
    <source>
        <dbReference type="Pfam" id="PF12697"/>
    </source>
</evidence>
<keyword evidence="3" id="KW-0378">Hydrolase</keyword>
<accession>A0A8K0WUF2</accession>
<evidence type="ECO:0000313" key="3">
    <source>
        <dbReference type="EMBL" id="KAH7325590.1"/>
    </source>
</evidence>
<dbReference type="PANTHER" id="PTHR43798">
    <property type="entry name" value="MONOACYLGLYCEROL LIPASE"/>
    <property type="match status" value="1"/>
</dbReference>
<comment type="caution">
    <text evidence="3">The sequence shown here is derived from an EMBL/GenBank/DDBJ whole genome shotgun (WGS) entry which is preliminary data.</text>
</comment>
<name>A0A8K0WUF2_9HYPO</name>
<dbReference type="PANTHER" id="PTHR43798:SF33">
    <property type="entry name" value="HYDROLASE, PUTATIVE (AFU_ORTHOLOGUE AFUA_2G14860)-RELATED"/>
    <property type="match status" value="1"/>
</dbReference>
<feature type="signal peptide" evidence="1">
    <location>
        <begin position="1"/>
        <end position="19"/>
    </location>
</feature>
<dbReference type="GO" id="GO:0016020">
    <property type="term" value="C:membrane"/>
    <property type="evidence" value="ECO:0007669"/>
    <property type="project" value="TreeGrafter"/>
</dbReference>
<evidence type="ECO:0000256" key="1">
    <source>
        <dbReference type="SAM" id="SignalP"/>
    </source>
</evidence>
<protein>
    <submittedName>
        <fullName evidence="3">Alpha/Beta hydrolase protein</fullName>
    </submittedName>
</protein>
<dbReference type="InterPro" id="IPR029058">
    <property type="entry name" value="AB_hydrolase_fold"/>
</dbReference>
<dbReference type="Proteomes" id="UP000813444">
    <property type="component" value="Unassembled WGS sequence"/>
</dbReference>
<dbReference type="GO" id="GO:0016787">
    <property type="term" value="F:hydrolase activity"/>
    <property type="evidence" value="ECO:0007669"/>
    <property type="project" value="UniProtKB-KW"/>
</dbReference>
<dbReference type="OrthoDB" id="190201at2759"/>
<sequence>MHSFLRALPLLACAYTAQALPSFRPRQLVTNGTETTEWGATCRNFIIPVTATQTVEGEFSLDPWEIETLHVLAERHVIMNGEYELAARYCVPGPGVESRQTLQVLLHGATYNKGMWEFFYEPETYSYTRFMNLAGYSTLAVDLIGAGESSYPHGLLEVQVGTFVQTTHQVLQRTRSGELLGRSYDNIALVGFSLGGTIANSLVEQYPDDVDLTILLGVSWDTSYSYPAFLAGLQSAAADIDAERWGHLEDWYQTQSGLTAREAANFFGDYDQELLVQEFPTRDVDTLGAAITFVFHLVTAYTYRKPVFLGIGEMDTIFCGRRCGSEPYALYDHFPHATEHVIKVYENTGHALLYHRAAPLVMEDIRVFLDRHSA</sequence>
<dbReference type="PRINTS" id="PR00111">
    <property type="entry name" value="ABHYDROLASE"/>
</dbReference>
<proteinExistence type="predicted"/>
<feature type="domain" description="AB hydrolase-1" evidence="2">
    <location>
        <begin position="104"/>
        <end position="358"/>
    </location>
</feature>
<feature type="chain" id="PRO_5035436730" evidence="1">
    <location>
        <begin position="20"/>
        <end position="374"/>
    </location>
</feature>
<dbReference type="EMBL" id="JAGPNK010000002">
    <property type="protein sequence ID" value="KAH7325590.1"/>
    <property type="molecule type" value="Genomic_DNA"/>
</dbReference>
<dbReference type="AlphaFoldDB" id="A0A8K0WUF2"/>
<reference evidence="3" key="1">
    <citation type="journal article" date="2021" name="Nat. Commun.">
        <title>Genetic determinants of endophytism in the Arabidopsis root mycobiome.</title>
        <authorList>
            <person name="Mesny F."/>
            <person name="Miyauchi S."/>
            <person name="Thiergart T."/>
            <person name="Pickel B."/>
            <person name="Atanasova L."/>
            <person name="Karlsson M."/>
            <person name="Huettel B."/>
            <person name="Barry K.W."/>
            <person name="Haridas S."/>
            <person name="Chen C."/>
            <person name="Bauer D."/>
            <person name="Andreopoulos W."/>
            <person name="Pangilinan J."/>
            <person name="LaButti K."/>
            <person name="Riley R."/>
            <person name="Lipzen A."/>
            <person name="Clum A."/>
            <person name="Drula E."/>
            <person name="Henrissat B."/>
            <person name="Kohler A."/>
            <person name="Grigoriev I.V."/>
            <person name="Martin F.M."/>
            <person name="Hacquard S."/>
        </authorList>
    </citation>
    <scope>NUCLEOTIDE SEQUENCE</scope>
    <source>
        <strain evidence="3">MPI-CAGE-CH-0235</strain>
    </source>
</reference>
<keyword evidence="1" id="KW-0732">Signal</keyword>